<evidence type="ECO:0000313" key="6">
    <source>
        <dbReference type="Proteomes" id="UP000050465"/>
    </source>
</evidence>
<proteinExistence type="inferred from homology"/>
<evidence type="ECO:0000259" key="4">
    <source>
        <dbReference type="Pfam" id="PF07687"/>
    </source>
</evidence>
<feature type="binding site" evidence="3">
    <location>
        <position position="368"/>
    </location>
    <ligand>
        <name>Mn(2+)</name>
        <dbReference type="ChEBI" id="CHEBI:29035"/>
        <label>2</label>
    </ligand>
</feature>
<feature type="binding site" evidence="3">
    <location>
        <position position="145"/>
    </location>
    <ligand>
        <name>Mn(2+)</name>
        <dbReference type="ChEBI" id="CHEBI:29035"/>
        <label>2</label>
    </ligand>
</feature>
<keyword evidence="3" id="KW-0464">Manganese</keyword>
<dbReference type="FunFam" id="3.30.70.360:FF:000014">
    <property type="entry name" value="N-acyl-L-amino acid amidohydrolase"/>
    <property type="match status" value="1"/>
</dbReference>
<dbReference type="Pfam" id="PF01546">
    <property type="entry name" value="Peptidase_M20"/>
    <property type="match status" value="1"/>
</dbReference>
<name>A0A0P8BFP9_9CYAN</name>
<dbReference type="PANTHER" id="PTHR11014:SF63">
    <property type="entry name" value="METALLOPEPTIDASE, PUTATIVE (AFU_ORTHOLOGUE AFUA_6G09600)-RELATED"/>
    <property type="match status" value="1"/>
</dbReference>
<dbReference type="Gene3D" id="3.30.70.360">
    <property type="match status" value="1"/>
</dbReference>
<dbReference type="Gene3D" id="3.40.630.10">
    <property type="entry name" value="Zn peptidases"/>
    <property type="match status" value="1"/>
</dbReference>
<dbReference type="EC" id="3.5.1.-" evidence="5"/>
<gene>
    <name evidence="5" type="ORF">HLUCCA11_21125</name>
</gene>
<dbReference type="AlphaFoldDB" id="A0A0P8BFP9"/>
<sequence length="401" mass="42878">MLSTIQTIAAKLSPRLIDIRRHIHAHPELSGQEYQTAAYISGVLSSCGFHVQEMVGKTGVVAELPGMAETNPNILAIRTDMDALPIAEKADVAFASQKPGIMHACGHDAHSTVGLGTAMVLAELSQVAQQPFPGTTRFLFQPAEETAQGAKWMIEDGVMKDVAAILGIHVFPSIPSGVIGLRHGALTAAADDLEIIIHGESGHGARPHEAIDAIWIAAQIVTQLQQSISRTLNPLHPAVVTIGQISGGRAPNVIADRVRLTGTVRSLHSDTHNLLPAWIENIATSICHLHGATCEVNYTRRCTSVMNDSALTNLVATCATEALGAGRIQWISDASMGAEDFANYTDLVPGTMFRLGVGFADKVNHPLHHAQFEIDEDAILAGVVTMAYSAYRYWQNQSSDA</sequence>
<dbReference type="InterPro" id="IPR017439">
    <property type="entry name" value="Amidohydrolase"/>
</dbReference>
<feature type="binding site" evidence="3">
    <location>
        <position position="169"/>
    </location>
    <ligand>
        <name>Mn(2+)</name>
        <dbReference type="ChEBI" id="CHEBI:29035"/>
        <label>2</label>
    </ligand>
</feature>
<dbReference type="EMBL" id="LJZR01000052">
    <property type="protein sequence ID" value="KPQ32580.1"/>
    <property type="molecule type" value="Genomic_DNA"/>
</dbReference>
<evidence type="ECO:0000256" key="2">
    <source>
        <dbReference type="ARBA" id="ARBA00022801"/>
    </source>
</evidence>
<dbReference type="InterPro" id="IPR002933">
    <property type="entry name" value="Peptidase_M20"/>
</dbReference>
<dbReference type="STRING" id="1666911.HLUCCA11_21125"/>
<dbReference type="PIRSF" id="PIRSF005962">
    <property type="entry name" value="Pept_M20D_amidohydro"/>
    <property type="match status" value="1"/>
</dbReference>
<feature type="binding site" evidence="3">
    <location>
        <position position="107"/>
    </location>
    <ligand>
        <name>Mn(2+)</name>
        <dbReference type="ChEBI" id="CHEBI:29035"/>
        <label>2</label>
    </ligand>
</feature>
<feature type="domain" description="Peptidase M20 dimerisation" evidence="4">
    <location>
        <begin position="193"/>
        <end position="280"/>
    </location>
</feature>
<reference evidence="5 6" key="1">
    <citation type="submission" date="2015-09" db="EMBL/GenBank/DDBJ databases">
        <title>Identification and resolution of microdiversity through metagenomic sequencing of parallel consortia.</title>
        <authorList>
            <person name="Nelson W.C."/>
            <person name="Romine M.F."/>
            <person name="Lindemann S.R."/>
        </authorList>
    </citation>
    <scope>NUCLEOTIDE SEQUENCE [LARGE SCALE GENOMIC DNA]</scope>
    <source>
        <strain evidence="5">Ana</strain>
    </source>
</reference>
<keyword evidence="3" id="KW-0479">Metal-binding</keyword>
<dbReference type="SUPFAM" id="SSF53187">
    <property type="entry name" value="Zn-dependent exopeptidases"/>
    <property type="match status" value="1"/>
</dbReference>
<dbReference type="SUPFAM" id="SSF55031">
    <property type="entry name" value="Bacterial exopeptidase dimerisation domain"/>
    <property type="match status" value="1"/>
</dbReference>
<accession>A0A0P8BFP9</accession>
<dbReference type="PATRIC" id="fig|1666911.3.peg.3180"/>
<keyword evidence="2 5" id="KW-0378">Hydrolase</keyword>
<dbReference type="GO" id="GO:0046872">
    <property type="term" value="F:metal ion binding"/>
    <property type="evidence" value="ECO:0007669"/>
    <property type="project" value="UniProtKB-KW"/>
</dbReference>
<comment type="similarity">
    <text evidence="1">Belongs to the peptidase M20 family.</text>
</comment>
<dbReference type="InterPro" id="IPR011650">
    <property type="entry name" value="Peptidase_M20_dimer"/>
</dbReference>
<dbReference type="NCBIfam" id="TIGR01891">
    <property type="entry name" value="amidohydrolases"/>
    <property type="match status" value="1"/>
</dbReference>
<dbReference type="PANTHER" id="PTHR11014">
    <property type="entry name" value="PEPTIDASE M20 FAMILY MEMBER"/>
    <property type="match status" value="1"/>
</dbReference>
<evidence type="ECO:0000313" key="5">
    <source>
        <dbReference type="EMBL" id="KPQ32580.1"/>
    </source>
</evidence>
<comment type="caution">
    <text evidence="5">The sequence shown here is derived from an EMBL/GenBank/DDBJ whole genome shotgun (WGS) entry which is preliminary data.</text>
</comment>
<feature type="binding site" evidence="3">
    <location>
        <position position="105"/>
    </location>
    <ligand>
        <name>Mn(2+)</name>
        <dbReference type="ChEBI" id="CHEBI:29035"/>
        <label>2</label>
    </ligand>
</feature>
<dbReference type="Pfam" id="PF07687">
    <property type="entry name" value="M20_dimer"/>
    <property type="match status" value="1"/>
</dbReference>
<evidence type="ECO:0000256" key="1">
    <source>
        <dbReference type="ARBA" id="ARBA00006153"/>
    </source>
</evidence>
<organism evidence="5 6">
    <name type="scientific">Phormidesmis priestleyi Ana</name>
    <dbReference type="NCBI Taxonomy" id="1666911"/>
    <lineage>
        <taxon>Bacteria</taxon>
        <taxon>Bacillati</taxon>
        <taxon>Cyanobacteriota</taxon>
        <taxon>Cyanophyceae</taxon>
        <taxon>Leptolyngbyales</taxon>
        <taxon>Leptolyngbyaceae</taxon>
        <taxon>Phormidesmis</taxon>
    </lineage>
</organism>
<evidence type="ECO:0000256" key="3">
    <source>
        <dbReference type="PIRSR" id="PIRSR005962-1"/>
    </source>
</evidence>
<dbReference type="Proteomes" id="UP000050465">
    <property type="component" value="Unassembled WGS sequence"/>
</dbReference>
<protein>
    <submittedName>
        <fullName evidence="5">Amidohydrolase</fullName>
        <ecNumber evidence="5">3.5.1.-</ecNumber>
    </submittedName>
</protein>
<dbReference type="InterPro" id="IPR036264">
    <property type="entry name" value="Bact_exopeptidase_dim_dom"/>
</dbReference>
<comment type="cofactor">
    <cofactor evidence="3">
        <name>Mn(2+)</name>
        <dbReference type="ChEBI" id="CHEBI:29035"/>
    </cofactor>
    <text evidence="3">The Mn(2+) ion enhances activity.</text>
</comment>
<dbReference type="GO" id="GO:0016787">
    <property type="term" value="F:hydrolase activity"/>
    <property type="evidence" value="ECO:0007669"/>
    <property type="project" value="UniProtKB-KW"/>
</dbReference>